<dbReference type="InterPro" id="IPR013783">
    <property type="entry name" value="Ig-like_fold"/>
</dbReference>
<feature type="domain" description="Fibronectin type-III" evidence="6">
    <location>
        <begin position="215"/>
        <end position="306"/>
    </location>
</feature>
<dbReference type="InterPro" id="IPR003961">
    <property type="entry name" value="FN3_dom"/>
</dbReference>
<evidence type="ECO:0000256" key="2">
    <source>
        <dbReference type="ARBA" id="ARBA00023157"/>
    </source>
</evidence>
<dbReference type="Proteomes" id="UP001159427">
    <property type="component" value="Unassembled WGS sequence"/>
</dbReference>
<dbReference type="InterPro" id="IPR013098">
    <property type="entry name" value="Ig_I-set"/>
</dbReference>
<dbReference type="SUPFAM" id="SSF48726">
    <property type="entry name" value="Immunoglobulin"/>
    <property type="match status" value="2"/>
</dbReference>
<keyword evidence="1" id="KW-0677">Repeat</keyword>
<reference evidence="7 8" key="1">
    <citation type="submission" date="2022-05" db="EMBL/GenBank/DDBJ databases">
        <authorList>
            <consortium name="Genoscope - CEA"/>
            <person name="William W."/>
        </authorList>
    </citation>
    <scope>NUCLEOTIDE SEQUENCE [LARGE SCALE GENOMIC DNA]</scope>
</reference>
<dbReference type="PANTHER" id="PTHR44170">
    <property type="entry name" value="PROTEIN SIDEKICK"/>
    <property type="match status" value="1"/>
</dbReference>
<feature type="domain" description="Ig-like" evidence="5">
    <location>
        <begin position="27"/>
        <end position="111"/>
    </location>
</feature>
<evidence type="ECO:0000313" key="7">
    <source>
        <dbReference type="EMBL" id="CAH3162374.1"/>
    </source>
</evidence>
<dbReference type="Pfam" id="PF07679">
    <property type="entry name" value="I-set"/>
    <property type="match status" value="1"/>
</dbReference>
<feature type="chain" id="PRO_5047356259" evidence="4">
    <location>
        <begin position="28"/>
        <end position="343"/>
    </location>
</feature>
<organism evidence="7 8">
    <name type="scientific">Porites evermanni</name>
    <dbReference type="NCBI Taxonomy" id="104178"/>
    <lineage>
        <taxon>Eukaryota</taxon>
        <taxon>Metazoa</taxon>
        <taxon>Cnidaria</taxon>
        <taxon>Anthozoa</taxon>
        <taxon>Hexacorallia</taxon>
        <taxon>Scleractinia</taxon>
        <taxon>Fungiina</taxon>
        <taxon>Poritidae</taxon>
        <taxon>Porites</taxon>
    </lineage>
</organism>
<dbReference type="EMBL" id="CALNXI010001262">
    <property type="protein sequence ID" value="CAH3162374.1"/>
    <property type="molecule type" value="Genomic_DNA"/>
</dbReference>
<gene>
    <name evidence="7" type="ORF">PEVE_00004262</name>
</gene>
<keyword evidence="3" id="KW-0472">Membrane</keyword>
<dbReference type="PANTHER" id="PTHR44170:SF6">
    <property type="entry name" value="CONTACTIN"/>
    <property type="match status" value="1"/>
</dbReference>
<dbReference type="PROSITE" id="PS50853">
    <property type="entry name" value="FN3"/>
    <property type="match status" value="1"/>
</dbReference>
<keyword evidence="4" id="KW-0732">Signal</keyword>
<feature type="domain" description="Ig-like" evidence="5">
    <location>
        <begin position="118"/>
        <end position="213"/>
    </location>
</feature>
<dbReference type="InterPro" id="IPR036116">
    <property type="entry name" value="FN3_sf"/>
</dbReference>
<evidence type="ECO:0000259" key="6">
    <source>
        <dbReference type="PROSITE" id="PS50853"/>
    </source>
</evidence>
<evidence type="ECO:0000256" key="1">
    <source>
        <dbReference type="ARBA" id="ARBA00022737"/>
    </source>
</evidence>
<dbReference type="PROSITE" id="PS50835">
    <property type="entry name" value="IG_LIKE"/>
    <property type="match status" value="2"/>
</dbReference>
<keyword evidence="3" id="KW-1133">Transmembrane helix</keyword>
<keyword evidence="3" id="KW-0812">Transmembrane</keyword>
<dbReference type="SMART" id="SM00060">
    <property type="entry name" value="FN3"/>
    <property type="match status" value="1"/>
</dbReference>
<dbReference type="InterPro" id="IPR007110">
    <property type="entry name" value="Ig-like_dom"/>
</dbReference>
<sequence length="343" mass="38669">MQGMHESFLIRTLLFLVSFYCIKTSDGAVSTHPNASHYIAEGEKTSINCTLKDEAFQGWFMNGERIPDDPSQRRHVKSDGNLWYSLNIRRVNRTDDGPYECRGETNKAQVMLYVEYRPVFISERSTNNTVYSSIGGNEEVTLTCVFDGFPVPRVRFNIFGEELKNIGITYAPGSASYRFLTKSQSDFGFYTCKGTNCRGSASHTIEVHERGVSEPPNNIRASSSCSSIDVKWDPAEKDGGSPVIGYYIELRHDGKTLKSEYLKTSLRKKTFKDLEVKTLYEVRMNSENAFGKGEWRMVSINTTEACSSQALSSSAGQFSMFFLWVGVIICHILRILLPNSTMI</sequence>
<keyword evidence="2" id="KW-1015">Disulfide bond</keyword>
<dbReference type="SMART" id="SM00409">
    <property type="entry name" value="IG"/>
    <property type="match status" value="2"/>
</dbReference>
<accession>A0ABN8QDG7</accession>
<dbReference type="SUPFAM" id="SSF49265">
    <property type="entry name" value="Fibronectin type III"/>
    <property type="match status" value="1"/>
</dbReference>
<comment type="caution">
    <text evidence="7">The sequence shown here is derived from an EMBL/GenBank/DDBJ whole genome shotgun (WGS) entry which is preliminary data.</text>
</comment>
<proteinExistence type="predicted"/>
<dbReference type="Gene3D" id="2.60.40.10">
    <property type="entry name" value="Immunoglobulins"/>
    <property type="match status" value="3"/>
</dbReference>
<dbReference type="Pfam" id="PF00041">
    <property type="entry name" value="fn3"/>
    <property type="match status" value="1"/>
</dbReference>
<dbReference type="InterPro" id="IPR003599">
    <property type="entry name" value="Ig_sub"/>
</dbReference>
<evidence type="ECO:0000313" key="8">
    <source>
        <dbReference type="Proteomes" id="UP001159427"/>
    </source>
</evidence>
<evidence type="ECO:0000259" key="5">
    <source>
        <dbReference type="PROSITE" id="PS50835"/>
    </source>
</evidence>
<evidence type="ECO:0000256" key="3">
    <source>
        <dbReference type="SAM" id="Phobius"/>
    </source>
</evidence>
<feature type="signal peptide" evidence="4">
    <location>
        <begin position="1"/>
        <end position="27"/>
    </location>
</feature>
<protein>
    <submittedName>
        <fullName evidence="7">Uncharacterized protein</fullName>
    </submittedName>
</protein>
<evidence type="ECO:0000256" key="4">
    <source>
        <dbReference type="SAM" id="SignalP"/>
    </source>
</evidence>
<dbReference type="CDD" id="cd00063">
    <property type="entry name" value="FN3"/>
    <property type="match status" value="1"/>
</dbReference>
<dbReference type="InterPro" id="IPR036179">
    <property type="entry name" value="Ig-like_dom_sf"/>
</dbReference>
<name>A0ABN8QDG7_9CNID</name>
<keyword evidence="8" id="KW-1185">Reference proteome</keyword>
<feature type="transmembrane region" description="Helical" evidence="3">
    <location>
        <begin position="318"/>
        <end position="337"/>
    </location>
</feature>